<evidence type="ECO:0000313" key="4">
    <source>
        <dbReference type="Proteomes" id="UP000199071"/>
    </source>
</evidence>
<feature type="region of interest" description="Disordered" evidence="1">
    <location>
        <begin position="126"/>
        <end position="147"/>
    </location>
</feature>
<dbReference type="InterPro" id="IPR024399">
    <property type="entry name" value="DUF2628"/>
</dbReference>
<name>A0A1G6BM13_9HYPH</name>
<gene>
    <name evidence="3" type="ORF">SAMN02982931_01617</name>
</gene>
<feature type="transmembrane region" description="Helical" evidence="2">
    <location>
        <begin position="46"/>
        <end position="77"/>
    </location>
</feature>
<keyword evidence="4" id="KW-1185">Reference proteome</keyword>
<keyword evidence="2" id="KW-1133">Transmembrane helix</keyword>
<dbReference type="STRING" id="665467.SAMN02982931_01617"/>
<dbReference type="Proteomes" id="UP000199071">
    <property type="component" value="Unassembled WGS sequence"/>
</dbReference>
<dbReference type="AlphaFoldDB" id="A0A1G6BM13"/>
<reference evidence="3 4" key="1">
    <citation type="submission" date="2016-10" db="EMBL/GenBank/DDBJ databases">
        <authorList>
            <person name="de Groot N.N."/>
        </authorList>
    </citation>
    <scope>NUCLEOTIDE SEQUENCE [LARGE SCALE GENOMIC DNA]</scope>
    <source>
        <strain evidence="3 4">ATCC 35022</strain>
    </source>
</reference>
<evidence type="ECO:0000256" key="1">
    <source>
        <dbReference type="SAM" id="MobiDB-lite"/>
    </source>
</evidence>
<evidence type="ECO:0000256" key="2">
    <source>
        <dbReference type="SAM" id="Phobius"/>
    </source>
</evidence>
<evidence type="ECO:0000313" key="3">
    <source>
        <dbReference type="EMBL" id="SDB21670.1"/>
    </source>
</evidence>
<keyword evidence="2" id="KW-0812">Transmembrane</keyword>
<sequence length="170" mass="18351">MALYTIHAPDMADGEPADPVDLVAIKDGFCWPALFIPLIWTVCRRLWLVVLLLVVGLIVLALLAPLGGLAVGGAFLLGRLYFALEANGLRRWTLESRGYRLVGVAEGRSVEEAERRFFAAWSPADMNDRAAPADPEPPAPSPPATQLLPWKLPAGDSQVVGLFPTPGLSR</sequence>
<evidence type="ECO:0008006" key="5">
    <source>
        <dbReference type="Google" id="ProtNLM"/>
    </source>
</evidence>
<feature type="compositionally biased region" description="Pro residues" evidence="1">
    <location>
        <begin position="134"/>
        <end position="143"/>
    </location>
</feature>
<organism evidence="3 4">
    <name type="scientific">Bauldia litoralis</name>
    <dbReference type="NCBI Taxonomy" id="665467"/>
    <lineage>
        <taxon>Bacteria</taxon>
        <taxon>Pseudomonadati</taxon>
        <taxon>Pseudomonadota</taxon>
        <taxon>Alphaproteobacteria</taxon>
        <taxon>Hyphomicrobiales</taxon>
        <taxon>Kaistiaceae</taxon>
        <taxon>Bauldia</taxon>
    </lineage>
</organism>
<dbReference type="Pfam" id="PF10947">
    <property type="entry name" value="DUF2628"/>
    <property type="match status" value="1"/>
</dbReference>
<proteinExistence type="predicted"/>
<dbReference type="EMBL" id="FMXQ01000003">
    <property type="protein sequence ID" value="SDB21670.1"/>
    <property type="molecule type" value="Genomic_DNA"/>
</dbReference>
<keyword evidence="2" id="KW-0472">Membrane</keyword>
<dbReference type="OrthoDB" id="7285394at2"/>
<dbReference type="RefSeq" id="WP_090875905.1">
    <property type="nucleotide sequence ID" value="NZ_FMXQ01000003.1"/>
</dbReference>
<protein>
    <recommendedName>
        <fullName evidence="5">DUF2628 domain-containing protein</fullName>
    </recommendedName>
</protein>
<accession>A0A1G6BM13</accession>